<evidence type="ECO:0000256" key="1">
    <source>
        <dbReference type="SAM" id="MobiDB-lite"/>
    </source>
</evidence>
<evidence type="ECO:0000256" key="2">
    <source>
        <dbReference type="SAM" id="Phobius"/>
    </source>
</evidence>
<feature type="compositionally biased region" description="Polar residues" evidence="1">
    <location>
        <begin position="263"/>
        <end position="276"/>
    </location>
</feature>
<keyword evidence="3" id="KW-0732">Signal</keyword>
<feature type="compositionally biased region" description="Gly residues" evidence="1">
    <location>
        <begin position="294"/>
        <end position="307"/>
    </location>
</feature>
<evidence type="ECO:0000256" key="3">
    <source>
        <dbReference type="SAM" id="SignalP"/>
    </source>
</evidence>
<accession>A0A857AAD5</accession>
<evidence type="ECO:0000313" key="4">
    <source>
        <dbReference type="EMBL" id="QGS10957.1"/>
    </source>
</evidence>
<gene>
    <name evidence="4" type="ORF">FOC40_05765</name>
</gene>
<feature type="compositionally biased region" description="Low complexity" evidence="1">
    <location>
        <begin position="247"/>
        <end position="262"/>
    </location>
</feature>
<dbReference type="EMBL" id="CP046315">
    <property type="protein sequence ID" value="QGS10957.1"/>
    <property type="molecule type" value="Genomic_DNA"/>
</dbReference>
<proteinExistence type="predicted"/>
<feature type="compositionally biased region" description="Polar residues" evidence="1">
    <location>
        <begin position="319"/>
        <end position="328"/>
    </location>
</feature>
<keyword evidence="2" id="KW-1133">Transmembrane helix</keyword>
<feature type="compositionally biased region" description="Basic and acidic residues" evidence="1">
    <location>
        <begin position="231"/>
        <end position="246"/>
    </location>
</feature>
<feature type="compositionally biased region" description="Low complexity" evidence="1">
    <location>
        <begin position="277"/>
        <end position="293"/>
    </location>
</feature>
<feature type="transmembrane region" description="Helical" evidence="2">
    <location>
        <begin position="354"/>
        <end position="374"/>
    </location>
</feature>
<reference evidence="4 5" key="1">
    <citation type="submission" date="2019-11" db="EMBL/GenBank/DDBJ databases">
        <title>FDA dAtabase for Regulatory Grade micrObial Sequences (FDA-ARGOS): Supporting development and validation of Infectious Disease Dx tests.</title>
        <authorList>
            <person name="Stonesifer R."/>
            <person name="Tallon L."/>
            <person name="Sadzewicz L."/>
            <person name="Vavikolanu K."/>
            <person name="Mehta A."/>
            <person name="Aluvathingal J."/>
            <person name="Nadendla S."/>
            <person name="Myers T."/>
            <person name="Yan Y."/>
            <person name="Sichtig H."/>
        </authorList>
    </citation>
    <scope>NUCLEOTIDE SEQUENCE [LARGE SCALE GENOMIC DNA]</scope>
    <source>
        <strain evidence="4 5">FDAARGOS_732</strain>
    </source>
</reference>
<keyword evidence="2" id="KW-0472">Membrane</keyword>
<feature type="chain" id="PRO_5038360409" evidence="3">
    <location>
        <begin position="39"/>
        <end position="382"/>
    </location>
</feature>
<evidence type="ECO:0000313" key="5">
    <source>
        <dbReference type="Proteomes" id="UP000424490"/>
    </source>
</evidence>
<protein>
    <submittedName>
        <fullName evidence="4">Uncharacterized protein</fullName>
    </submittedName>
</protein>
<sequence length="382" mass="38293">MTTQMRSHGRGLRMPLLALTASASIVGGVFVAAQPAYSVDGVVGVGGQCLTAVDEGASIVVSSVVPVGSPLHVEGAGWGPSTEASRGFVIVTLDDGQEVRPDGVALPAWVPTSVQRNKAAWSVAEVSTTGEFSADIELPSTWTVGSEHSIMIGDGVTGTYVQVSVMVVEAGEQAHACSLTPTDDASVEPTDEPSNQPADEPSTEPDGHATSDVATDGPTESPADNAADNAAKPDFDLTDDASHDAASDAAVSAPSTVAASPSPRETPSADASDTLRSSVTPTPSASASSAFSSGGNGSSSSGSGGAGSNADAPSPSPSTEQESVSASQIGPKAHSEQQAMNQAVREQESRLNGWILAGGGLLALLGAIVTVSIVRRSHGLLR</sequence>
<dbReference type="Proteomes" id="UP000424490">
    <property type="component" value="Chromosome"/>
</dbReference>
<name>A0A857AAD5_9ACTO</name>
<feature type="region of interest" description="Disordered" evidence="1">
    <location>
        <begin position="180"/>
        <end position="344"/>
    </location>
</feature>
<keyword evidence="2" id="KW-0812">Transmembrane</keyword>
<feature type="signal peptide" evidence="3">
    <location>
        <begin position="1"/>
        <end position="38"/>
    </location>
</feature>
<dbReference type="AlphaFoldDB" id="A0A857AAD5"/>
<organism evidence="4 5">
    <name type="scientific">Schaalia odontolytica</name>
    <dbReference type="NCBI Taxonomy" id="1660"/>
    <lineage>
        <taxon>Bacteria</taxon>
        <taxon>Bacillati</taxon>
        <taxon>Actinomycetota</taxon>
        <taxon>Actinomycetes</taxon>
        <taxon>Actinomycetales</taxon>
        <taxon>Actinomycetaceae</taxon>
        <taxon>Schaalia</taxon>
    </lineage>
</organism>